<keyword evidence="7 8" id="KW-0472">Membrane</keyword>
<gene>
    <name evidence="10" type="ORF">ACFFGT_02895</name>
</gene>
<dbReference type="GO" id="GO:0008233">
    <property type="term" value="F:peptidase activity"/>
    <property type="evidence" value="ECO:0007669"/>
    <property type="project" value="UniProtKB-KW"/>
</dbReference>
<keyword evidence="11" id="KW-1185">Reference proteome</keyword>
<dbReference type="EC" id="3.4.21.-" evidence="10"/>
<evidence type="ECO:0000256" key="2">
    <source>
        <dbReference type="ARBA" id="ARBA00009045"/>
    </source>
</evidence>
<feature type="domain" description="Peptidase S54 rhomboid" evidence="9">
    <location>
        <begin position="49"/>
        <end position="200"/>
    </location>
</feature>
<keyword evidence="5 10" id="KW-0378">Hydrolase</keyword>
<feature type="transmembrane region" description="Helical" evidence="8">
    <location>
        <begin position="120"/>
        <end position="140"/>
    </location>
</feature>
<protein>
    <submittedName>
        <fullName evidence="10">Rhomboid family intramembrane serine protease</fullName>
        <ecNumber evidence="10">3.4.21.-</ecNumber>
    </submittedName>
</protein>
<dbReference type="Pfam" id="PF01694">
    <property type="entry name" value="Rhomboid"/>
    <property type="match status" value="1"/>
</dbReference>
<evidence type="ECO:0000256" key="7">
    <source>
        <dbReference type="ARBA" id="ARBA00023136"/>
    </source>
</evidence>
<evidence type="ECO:0000313" key="10">
    <source>
        <dbReference type="EMBL" id="MFC0513124.1"/>
    </source>
</evidence>
<evidence type="ECO:0000256" key="8">
    <source>
        <dbReference type="SAM" id="Phobius"/>
    </source>
</evidence>
<reference evidence="10 11" key="1">
    <citation type="submission" date="2024-09" db="EMBL/GenBank/DDBJ databases">
        <authorList>
            <person name="Sun Q."/>
            <person name="Mori K."/>
        </authorList>
    </citation>
    <scope>NUCLEOTIDE SEQUENCE [LARGE SCALE GENOMIC DNA]</scope>
    <source>
        <strain evidence="10 11">NCAIM B.02415</strain>
    </source>
</reference>
<comment type="caution">
    <text evidence="10">The sequence shown here is derived from an EMBL/GenBank/DDBJ whole genome shotgun (WGS) entry which is preliminary data.</text>
</comment>
<organism evidence="10 11">
    <name type="scientific">Mucilaginibacter angelicae</name>
    <dbReference type="NCBI Taxonomy" id="869718"/>
    <lineage>
        <taxon>Bacteria</taxon>
        <taxon>Pseudomonadati</taxon>
        <taxon>Bacteroidota</taxon>
        <taxon>Sphingobacteriia</taxon>
        <taxon>Sphingobacteriales</taxon>
        <taxon>Sphingobacteriaceae</taxon>
        <taxon>Mucilaginibacter</taxon>
    </lineage>
</organism>
<keyword evidence="3 10" id="KW-0645">Protease</keyword>
<feature type="transmembrane region" description="Helical" evidence="8">
    <location>
        <begin position="12"/>
        <end position="29"/>
    </location>
</feature>
<keyword evidence="4 8" id="KW-0812">Transmembrane</keyword>
<accession>A0ABV6L087</accession>
<dbReference type="InterPro" id="IPR035952">
    <property type="entry name" value="Rhomboid-like_sf"/>
</dbReference>
<dbReference type="SUPFAM" id="SSF144091">
    <property type="entry name" value="Rhomboid-like"/>
    <property type="match status" value="1"/>
</dbReference>
<dbReference type="PANTHER" id="PTHR43066:SF1">
    <property type="entry name" value="RHOMBOID PROTEIN 2"/>
    <property type="match status" value="1"/>
</dbReference>
<name>A0ABV6L087_9SPHI</name>
<dbReference type="Proteomes" id="UP001589828">
    <property type="component" value="Unassembled WGS sequence"/>
</dbReference>
<dbReference type="RefSeq" id="WP_377020997.1">
    <property type="nucleotide sequence ID" value="NZ_JBHLTS010000004.1"/>
</dbReference>
<evidence type="ECO:0000256" key="1">
    <source>
        <dbReference type="ARBA" id="ARBA00004141"/>
    </source>
</evidence>
<evidence type="ECO:0000256" key="5">
    <source>
        <dbReference type="ARBA" id="ARBA00022801"/>
    </source>
</evidence>
<evidence type="ECO:0000259" key="9">
    <source>
        <dbReference type="Pfam" id="PF01694"/>
    </source>
</evidence>
<evidence type="ECO:0000256" key="4">
    <source>
        <dbReference type="ARBA" id="ARBA00022692"/>
    </source>
</evidence>
<comment type="similarity">
    <text evidence="2">Belongs to the peptidase S54 family.</text>
</comment>
<evidence type="ECO:0000256" key="6">
    <source>
        <dbReference type="ARBA" id="ARBA00022989"/>
    </source>
</evidence>
<evidence type="ECO:0000256" key="3">
    <source>
        <dbReference type="ARBA" id="ARBA00022670"/>
    </source>
</evidence>
<feature type="transmembrane region" description="Helical" evidence="8">
    <location>
        <begin position="184"/>
        <end position="201"/>
    </location>
</feature>
<dbReference type="InterPro" id="IPR022764">
    <property type="entry name" value="Peptidase_S54_rhomboid_dom"/>
</dbReference>
<keyword evidence="6 8" id="KW-1133">Transmembrane helix</keyword>
<dbReference type="GO" id="GO:0006508">
    <property type="term" value="P:proteolysis"/>
    <property type="evidence" value="ECO:0007669"/>
    <property type="project" value="UniProtKB-KW"/>
</dbReference>
<dbReference type="PANTHER" id="PTHR43066">
    <property type="entry name" value="RHOMBOID-RELATED PROTEIN"/>
    <property type="match status" value="1"/>
</dbReference>
<feature type="transmembrane region" description="Helical" evidence="8">
    <location>
        <begin position="94"/>
        <end position="113"/>
    </location>
</feature>
<dbReference type="Gene3D" id="1.20.1540.10">
    <property type="entry name" value="Rhomboid-like"/>
    <property type="match status" value="1"/>
</dbReference>
<evidence type="ECO:0000313" key="11">
    <source>
        <dbReference type="Proteomes" id="UP001589828"/>
    </source>
</evidence>
<proteinExistence type="inferred from homology"/>
<comment type="subcellular location">
    <subcellularLocation>
        <location evidence="1">Membrane</location>
        <topology evidence="1">Multi-pass membrane protein</topology>
    </subcellularLocation>
</comment>
<sequence>MPDLIRTLKDIPVTLVIMGIMMVTSIAAFRKHDFYLKMILHPNSIVKRGEYYRLATSDFVHNDPMHLLINEVMAFFVCGQLEGFLNTAEDHGSLIFLLIYLLSHFAGVLLVTWRHRNSYVYSSAGASGSILGCMMSFMIIRPDFIAFYLPGAGGIKNIFAGFILIAGLIVYQWRSRNQMMDHELHFYSALGGITATLAIFPEVL</sequence>
<feature type="transmembrane region" description="Helical" evidence="8">
    <location>
        <begin position="146"/>
        <end position="172"/>
    </location>
</feature>
<dbReference type="EMBL" id="JBHLTS010000004">
    <property type="protein sequence ID" value="MFC0513124.1"/>
    <property type="molecule type" value="Genomic_DNA"/>
</dbReference>